<feature type="domain" description="Nudix hydrolase" evidence="6">
    <location>
        <begin position="38"/>
        <end position="173"/>
    </location>
</feature>
<evidence type="ECO:0000256" key="1">
    <source>
        <dbReference type="ARBA" id="ARBA00001946"/>
    </source>
</evidence>
<dbReference type="GO" id="GO:0006742">
    <property type="term" value="P:NADP+ catabolic process"/>
    <property type="evidence" value="ECO:0007669"/>
    <property type="project" value="TreeGrafter"/>
</dbReference>
<dbReference type="PROSITE" id="PS00893">
    <property type="entry name" value="NUDIX_BOX"/>
    <property type="match status" value="1"/>
</dbReference>
<dbReference type="AlphaFoldDB" id="A0A9D1M7Q1"/>
<dbReference type="GO" id="GO:0035529">
    <property type="term" value="F:NADH pyrophosphatase activity"/>
    <property type="evidence" value="ECO:0007669"/>
    <property type="project" value="TreeGrafter"/>
</dbReference>
<dbReference type="CDD" id="cd04681">
    <property type="entry name" value="NUDIX_Hydrolase"/>
    <property type="match status" value="1"/>
</dbReference>
<comment type="similarity">
    <text evidence="5">Belongs to the Nudix hydrolase family.</text>
</comment>
<proteinExistence type="inferred from homology"/>
<comment type="caution">
    <text evidence="7">The sequence shown here is derived from an EMBL/GenBank/DDBJ whole genome shotgun (WGS) entry which is preliminary data.</text>
</comment>
<sequence>MEAMDLFRFCPVCGSAEFNRNNDSSKRCRRCGFVYYFNPRASVAVFIVNEKGELLVGRRAKAPAKGTLDLPGGFTEYGETVEEAVRREVKEETGLDVRGGRYLFSLPNVYPYSGLNVHTMDLFFECRVDTTEHLSAMDDVAELFFVPMEKLDPDLFGLLSVRKGVEIYLSDHQKEIL</sequence>
<dbReference type="EMBL" id="DVNA01000105">
    <property type="protein sequence ID" value="HIU55032.1"/>
    <property type="molecule type" value="Genomic_DNA"/>
</dbReference>
<dbReference type="PANTHER" id="PTHR42904">
    <property type="entry name" value="NUDIX HYDROLASE, NUDC SUBFAMILY"/>
    <property type="match status" value="1"/>
</dbReference>
<dbReference type="PROSITE" id="PS51462">
    <property type="entry name" value="NUDIX"/>
    <property type="match status" value="1"/>
</dbReference>
<dbReference type="PRINTS" id="PR00502">
    <property type="entry name" value="NUDIXFAMILY"/>
</dbReference>
<dbReference type="Pfam" id="PF00293">
    <property type="entry name" value="NUDIX"/>
    <property type="match status" value="1"/>
</dbReference>
<dbReference type="InterPro" id="IPR020084">
    <property type="entry name" value="NUDIX_hydrolase_CS"/>
</dbReference>
<accession>A0A9D1M7Q1</accession>
<evidence type="ECO:0000313" key="8">
    <source>
        <dbReference type="Proteomes" id="UP000824112"/>
    </source>
</evidence>
<dbReference type="PANTHER" id="PTHR42904:SF12">
    <property type="entry name" value="ADP-RIBOSE PYROPHOSPHATASE-RELATED"/>
    <property type="match status" value="1"/>
</dbReference>
<organism evidence="7 8">
    <name type="scientific">Candidatus Gallibacteroides avistercoris</name>
    <dbReference type="NCBI Taxonomy" id="2840833"/>
    <lineage>
        <taxon>Bacteria</taxon>
        <taxon>Pseudomonadati</taxon>
        <taxon>Bacteroidota</taxon>
        <taxon>Bacteroidia</taxon>
        <taxon>Bacteroidales</taxon>
        <taxon>Bacteroidaceae</taxon>
        <taxon>Bacteroidaceae incertae sedis</taxon>
        <taxon>Candidatus Gallibacteroides</taxon>
    </lineage>
</organism>
<evidence type="ECO:0000313" key="7">
    <source>
        <dbReference type="EMBL" id="HIU55032.1"/>
    </source>
</evidence>
<dbReference type="InterPro" id="IPR015797">
    <property type="entry name" value="NUDIX_hydrolase-like_dom_sf"/>
</dbReference>
<dbReference type="SUPFAM" id="SSF55811">
    <property type="entry name" value="Nudix"/>
    <property type="match status" value="1"/>
</dbReference>
<protein>
    <submittedName>
        <fullName evidence="7">NUDIX domain-containing protein</fullName>
    </submittedName>
</protein>
<dbReference type="GO" id="GO:0005829">
    <property type="term" value="C:cytosol"/>
    <property type="evidence" value="ECO:0007669"/>
    <property type="project" value="TreeGrafter"/>
</dbReference>
<reference evidence="7" key="1">
    <citation type="submission" date="2020-10" db="EMBL/GenBank/DDBJ databases">
        <authorList>
            <person name="Gilroy R."/>
        </authorList>
    </citation>
    <scope>NUCLEOTIDE SEQUENCE</scope>
    <source>
        <strain evidence="7">CHK158-818</strain>
    </source>
</reference>
<evidence type="ECO:0000259" key="6">
    <source>
        <dbReference type="PROSITE" id="PS51462"/>
    </source>
</evidence>
<dbReference type="Proteomes" id="UP000824112">
    <property type="component" value="Unassembled WGS sequence"/>
</dbReference>
<keyword evidence="4" id="KW-0460">Magnesium</keyword>
<gene>
    <name evidence="7" type="ORF">IAB03_04385</name>
</gene>
<comment type="cofactor">
    <cofactor evidence="1">
        <name>Mg(2+)</name>
        <dbReference type="ChEBI" id="CHEBI:18420"/>
    </cofactor>
</comment>
<keyword evidence="3 5" id="KW-0378">Hydrolase</keyword>
<dbReference type="GO" id="GO:0019677">
    <property type="term" value="P:NAD+ catabolic process"/>
    <property type="evidence" value="ECO:0007669"/>
    <property type="project" value="TreeGrafter"/>
</dbReference>
<dbReference type="GO" id="GO:0046872">
    <property type="term" value="F:metal ion binding"/>
    <property type="evidence" value="ECO:0007669"/>
    <property type="project" value="UniProtKB-KW"/>
</dbReference>
<evidence type="ECO:0000256" key="3">
    <source>
        <dbReference type="ARBA" id="ARBA00022801"/>
    </source>
</evidence>
<dbReference type="Gene3D" id="3.90.79.10">
    <property type="entry name" value="Nucleoside Triphosphate Pyrophosphohydrolase"/>
    <property type="match status" value="1"/>
</dbReference>
<name>A0A9D1M7Q1_9BACT</name>
<evidence type="ECO:0000256" key="4">
    <source>
        <dbReference type="ARBA" id="ARBA00022842"/>
    </source>
</evidence>
<dbReference type="InterPro" id="IPR000086">
    <property type="entry name" value="NUDIX_hydrolase_dom"/>
</dbReference>
<dbReference type="InterPro" id="IPR050241">
    <property type="entry name" value="NAD-cap_RNA_hydrolase_NudC"/>
</dbReference>
<keyword evidence="2" id="KW-0479">Metal-binding</keyword>
<evidence type="ECO:0000256" key="5">
    <source>
        <dbReference type="RuleBase" id="RU003476"/>
    </source>
</evidence>
<reference evidence="7" key="2">
    <citation type="journal article" date="2021" name="PeerJ">
        <title>Extensive microbial diversity within the chicken gut microbiome revealed by metagenomics and culture.</title>
        <authorList>
            <person name="Gilroy R."/>
            <person name="Ravi A."/>
            <person name="Getino M."/>
            <person name="Pursley I."/>
            <person name="Horton D.L."/>
            <person name="Alikhan N.F."/>
            <person name="Baker D."/>
            <person name="Gharbi K."/>
            <person name="Hall N."/>
            <person name="Watson M."/>
            <person name="Adriaenssens E.M."/>
            <person name="Foster-Nyarko E."/>
            <person name="Jarju S."/>
            <person name="Secka A."/>
            <person name="Antonio M."/>
            <person name="Oren A."/>
            <person name="Chaudhuri R.R."/>
            <person name="La Ragione R."/>
            <person name="Hildebrand F."/>
            <person name="Pallen M.J."/>
        </authorList>
    </citation>
    <scope>NUCLEOTIDE SEQUENCE</scope>
    <source>
        <strain evidence="7">CHK158-818</strain>
    </source>
</reference>
<dbReference type="InterPro" id="IPR020476">
    <property type="entry name" value="Nudix_hydrolase"/>
</dbReference>
<evidence type="ECO:0000256" key="2">
    <source>
        <dbReference type="ARBA" id="ARBA00022723"/>
    </source>
</evidence>